<dbReference type="EMBL" id="CP033219">
    <property type="protein sequence ID" value="AZV79749.1"/>
    <property type="molecule type" value="Genomic_DNA"/>
</dbReference>
<dbReference type="InterPro" id="IPR021829">
    <property type="entry name" value="DUF3419"/>
</dbReference>
<dbReference type="PANTHER" id="PTHR47473:SF1">
    <property type="entry name" value="METHYLTRANSFERASE DOMAIN-CONTAINING PROTEIN"/>
    <property type="match status" value="1"/>
</dbReference>
<dbReference type="OrthoDB" id="7830923at2"/>
<reference evidence="1 2" key="1">
    <citation type="submission" date="2018-10" db="EMBL/GenBank/DDBJ databases">
        <title>Parasedimentitalea marina sp. nov., a psychrophilic bacterium isolated from deep seawater of the New Britain Trench.</title>
        <authorList>
            <person name="Cao J."/>
        </authorList>
    </citation>
    <scope>NUCLEOTIDE SEQUENCE [LARGE SCALE GENOMIC DNA]</scope>
    <source>
        <strain evidence="1 2">W43</strain>
    </source>
</reference>
<dbReference type="Proteomes" id="UP000283063">
    <property type="component" value="Chromosome"/>
</dbReference>
<accession>A0A3T0N6Z7</accession>
<sequence>MTFFSALNFTSSNEDGRTELAALSGPANRLLCITGSGTRPLDMLLSEAKEVIAIDINPTQNELLRLKIAAIQTLSHPDLLAYLGITSCTDRWALHERVAQALPASTQLFWERRKRSIRRGIWYAGRWEKVLRFGAFGIRLIRGKSIDHLFAAKDIETQKDIWARRFDDRIWRSSIRLLGRPWVWTKVIGEPGGAFLPSAEQVEHRLAGAFARAAGTFLFRESDFASLILRGRNSLPMALPLHLLPENFDHIRASLSRLRIVDGGYTDLARLGVEDIDRFSLSDFGSYCDAQAYAACWDGIIAVAAPGAVFCERHFMNPLPTPSQRIVVDTEHSQRLTLTDRAIIYDIRVGHISGPPGAG</sequence>
<proteinExistence type="predicted"/>
<organism evidence="1 2">
    <name type="scientific">Parasedimentitalea marina</name>
    <dbReference type="NCBI Taxonomy" id="2483033"/>
    <lineage>
        <taxon>Bacteria</taxon>
        <taxon>Pseudomonadati</taxon>
        <taxon>Pseudomonadota</taxon>
        <taxon>Alphaproteobacteria</taxon>
        <taxon>Rhodobacterales</taxon>
        <taxon>Paracoccaceae</taxon>
        <taxon>Parasedimentitalea</taxon>
    </lineage>
</organism>
<dbReference type="KEGG" id="sedi:EBB79_18930"/>
<dbReference type="Pfam" id="PF11899">
    <property type="entry name" value="DUF3419"/>
    <property type="match status" value="1"/>
</dbReference>
<dbReference type="AlphaFoldDB" id="A0A3T0N6Z7"/>
<evidence type="ECO:0000313" key="2">
    <source>
        <dbReference type="Proteomes" id="UP000283063"/>
    </source>
</evidence>
<dbReference type="RefSeq" id="WP_127750338.1">
    <property type="nucleotide sequence ID" value="NZ_CP033219.1"/>
</dbReference>
<keyword evidence="2" id="KW-1185">Reference proteome</keyword>
<protein>
    <submittedName>
        <fullName evidence="1">DUF3419 family protein</fullName>
    </submittedName>
</protein>
<dbReference type="PANTHER" id="PTHR47473">
    <property type="entry name" value="BTA1P"/>
    <property type="match status" value="1"/>
</dbReference>
<gene>
    <name evidence="1" type="ORF">EBB79_18930</name>
</gene>
<evidence type="ECO:0000313" key="1">
    <source>
        <dbReference type="EMBL" id="AZV79749.1"/>
    </source>
</evidence>
<name>A0A3T0N6Z7_9RHOB</name>